<dbReference type="PANTHER" id="PTHR12874">
    <property type="entry name" value="F-BOX ONLY PROTEIN 48-RELATED"/>
    <property type="match status" value="1"/>
</dbReference>
<comment type="function">
    <text evidence="1">Acts as a component of a SCF E3 ubiquitin ligase complexes.</text>
</comment>
<dbReference type="GO" id="GO:0016567">
    <property type="term" value="P:protein ubiquitination"/>
    <property type="evidence" value="ECO:0007669"/>
    <property type="project" value="UniProtKB-UniRule"/>
</dbReference>
<keyword evidence="1" id="KW-0833">Ubl conjugation pathway</keyword>
<feature type="domain" description="F-box" evidence="2">
    <location>
        <begin position="14"/>
        <end position="61"/>
    </location>
</feature>
<sequence>MEVKLQDSDETVLQSSFSDFPEDVQLCILSFLDPSELGSFACTSKKFVSLCRDDQRLWFSMCDRRWGSYTQLNRWGQGRISYKHLYRILREYENLVGFWRRCGITTAASVNSPPAPLLFLDWGPFYITGSRISPSKNGSYEIIRSPFLWMSITSKGEPVNYLDPEGRFEFTDDLLMDSREAGVFGE</sequence>
<dbReference type="AlphaFoldDB" id="A0ABD1SEQ1"/>
<reference evidence="4" key="1">
    <citation type="submission" date="2024-07" db="EMBL/GenBank/DDBJ databases">
        <title>Two chromosome-level genome assemblies of Korean endemic species Abeliophyllum distichum and Forsythia ovata (Oleaceae).</title>
        <authorList>
            <person name="Jang H."/>
        </authorList>
    </citation>
    <scope>NUCLEOTIDE SEQUENCE [LARGE SCALE GENOMIC DNA]</scope>
</reference>
<evidence type="ECO:0000256" key="1">
    <source>
        <dbReference type="RuleBase" id="RU369085"/>
    </source>
</evidence>
<dbReference type="PANTHER" id="PTHR12874:SF28">
    <property type="entry name" value="F-BOX PROTEIN"/>
    <property type="match status" value="1"/>
</dbReference>
<dbReference type="PROSITE" id="PS50181">
    <property type="entry name" value="FBOX"/>
    <property type="match status" value="1"/>
</dbReference>
<comment type="subcellular location">
    <subcellularLocation>
        <location evidence="1">Nucleus</location>
    </subcellularLocation>
</comment>
<dbReference type="CDD" id="cd09917">
    <property type="entry name" value="F-box_SF"/>
    <property type="match status" value="1"/>
</dbReference>
<accession>A0ABD1SEQ1</accession>
<dbReference type="GO" id="GO:0005634">
    <property type="term" value="C:nucleus"/>
    <property type="evidence" value="ECO:0007669"/>
    <property type="project" value="UniProtKB-SubCell"/>
</dbReference>
<dbReference type="GO" id="GO:0019005">
    <property type="term" value="C:SCF ubiquitin ligase complex"/>
    <property type="evidence" value="ECO:0007669"/>
    <property type="project" value="UniProtKB-UniRule"/>
</dbReference>
<gene>
    <name evidence="3" type="ORF">Adt_23737</name>
</gene>
<dbReference type="Proteomes" id="UP001604336">
    <property type="component" value="Unassembled WGS sequence"/>
</dbReference>
<dbReference type="InterPro" id="IPR001810">
    <property type="entry name" value="F-box_dom"/>
</dbReference>
<evidence type="ECO:0000313" key="3">
    <source>
        <dbReference type="EMBL" id="KAL2498187.1"/>
    </source>
</evidence>
<evidence type="ECO:0000313" key="4">
    <source>
        <dbReference type="Proteomes" id="UP001604336"/>
    </source>
</evidence>
<organism evidence="3 4">
    <name type="scientific">Abeliophyllum distichum</name>
    <dbReference type="NCBI Taxonomy" id="126358"/>
    <lineage>
        <taxon>Eukaryota</taxon>
        <taxon>Viridiplantae</taxon>
        <taxon>Streptophyta</taxon>
        <taxon>Embryophyta</taxon>
        <taxon>Tracheophyta</taxon>
        <taxon>Spermatophyta</taxon>
        <taxon>Magnoliopsida</taxon>
        <taxon>eudicotyledons</taxon>
        <taxon>Gunneridae</taxon>
        <taxon>Pentapetalae</taxon>
        <taxon>asterids</taxon>
        <taxon>lamiids</taxon>
        <taxon>Lamiales</taxon>
        <taxon>Oleaceae</taxon>
        <taxon>Forsythieae</taxon>
        <taxon>Abeliophyllum</taxon>
    </lineage>
</organism>
<dbReference type="SUPFAM" id="SSF81383">
    <property type="entry name" value="F-box domain"/>
    <property type="match status" value="1"/>
</dbReference>
<comment type="caution">
    <text evidence="3">The sequence shown here is derived from an EMBL/GenBank/DDBJ whole genome shotgun (WGS) entry which is preliminary data.</text>
</comment>
<dbReference type="Pfam" id="PF12937">
    <property type="entry name" value="F-box-like"/>
    <property type="match status" value="1"/>
</dbReference>
<comment type="pathway">
    <text evidence="1">Protein modification; protein ubiquitination.</text>
</comment>
<dbReference type="SMART" id="SM00256">
    <property type="entry name" value="FBOX"/>
    <property type="match status" value="1"/>
</dbReference>
<protein>
    <recommendedName>
        <fullName evidence="1">F-box protein</fullName>
    </recommendedName>
</protein>
<dbReference type="EMBL" id="JBFOLK010000007">
    <property type="protein sequence ID" value="KAL2498187.1"/>
    <property type="molecule type" value="Genomic_DNA"/>
</dbReference>
<comment type="subunit">
    <text evidence="1">Component of the SCF-type E3 ligase complex.</text>
</comment>
<keyword evidence="1" id="KW-0539">Nucleus</keyword>
<dbReference type="Gene3D" id="1.20.1280.50">
    <property type="match status" value="1"/>
</dbReference>
<dbReference type="InterPro" id="IPR036047">
    <property type="entry name" value="F-box-like_dom_sf"/>
</dbReference>
<evidence type="ECO:0000259" key="2">
    <source>
        <dbReference type="PROSITE" id="PS50181"/>
    </source>
</evidence>
<keyword evidence="4" id="KW-1185">Reference proteome</keyword>
<proteinExistence type="predicted"/>
<dbReference type="GO" id="GO:0031146">
    <property type="term" value="P:SCF-dependent proteasomal ubiquitin-dependent protein catabolic process"/>
    <property type="evidence" value="ECO:0007669"/>
    <property type="project" value="UniProtKB-UniRule"/>
</dbReference>
<name>A0ABD1SEQ1_9LAMI</name>